<name>A0ABP0B724_9PEZI</name>
<gene>
    <name evidence="11" type="ORF">SBRCBS47491_002447</name>
</gene>
<evidence type="ECO:0000313" key="11">
    <source>
        <dbReference type="EMBL" id="CAK7215336.1"/>
    </source>
</evidence>
<feature type="domain" description="Sodium/calcium exchanger membrane region" evidence="10">
    <location>
        <begin position="249"/>
        <end position="402"/>
    </location>
</feature>
<feature type="compositionally biased region" description="Basic residues" evidence="8">
    <location>
        <begin position="536"/>
        <end position="559"/>
    </location>
</feature>
<feature type="transmembrane region" description="Helical" evidence="9">
    <location>
        <begin position="892"/>
        <end position="912"/>
    </location>
</feature>
<evidence type="ECO:0000256" key="5">
    <source>
        <dbReference type="ARBA" id="ARBA00022989"/>
    </source>
</evidence>
<keyword evidence="7 9" id="KW-0472">Membrane</keyword>
<keyword evidence="6" id="KW-0406">Ion transport</keyword>
<feature type="transmembrane region" description="Helical" evidence="9">
    <location>
        <begin position="831"/>
        <end position="858"/>
    </location>
</feature>
<protein>
    <recommendedName>
        <fullName evidence="10">Sodium/calcium exchanger membrane region domain-containing protein</fullName>
    </recommendedName>
</protein>
<feature type="transmembrane region" description="Helical" evidence="9">
    <location>
        <begin position="220"/>
        <end position="242"/>
    </location>
</feature>
<feature type="compositionally biased region" description="Polar residues" evidence="8">
    <location>
        <begin position="484"/>
        <end position="497"/>
    </location>
</feature>
<comment type="caution">
    <text evidence="11">The sequence shown here is derived from an EMBL/GenBank/DDBJ whole genome shotgun (WGS) entry which is preliminary data.</text>
</comment>
<dbReference type="InterPro" id="IPR004837">
    <property type="entry name" value="NaCa_Exmemb"/>
</dbReference>
<evidence type="ECO:0000256" key="2">
    <source>
        <dbReference type="ARBA" id="ARBA00008170"/>
    </source>
</evidence>
<comment type="subcellular location">
    <subcellularLocation>
        <location evidence="1">Endomembrane system</location>
        <topology evidence="1">Multi-pass membrane protein</topology>
    </subcellularLocation>
</comment>
<dbReference type="InterPro" id="IPR044880">
    <property type="entry name" value="NCX_ion-bd_dom_sf"/>
</dbReference>
<keyword evidence="3" id="KW-0813">Transport</keyword>
<feature type="domain" description="Sodium/calcium exchanger membrane region" evidence="10">
    <location>
        <begin position="767"/>
        <end position="910"/>
    </location>
</feature>
<keyword evidence="12" id="KW-1185">Reference proteome</keyword>
<dbReference type="Pfam" id="PF01699">
    <property type="entry name" value="Na_Ca_ex"/>
    <property type="match status" value="2"/>
</dbReference>
<evidence type="ECO:0000256" key="4">
    <source>
        <dbReference type="ARBA" id="ARBA00022692"/>
    </source>
</evidence>
<feature type="region of interest" description="Disordered" evidence="8">
    <location>
        <begin position="1"/>
        <end position="176"/>
    </location>
</feature>
<evidence type="ECO:0000256" key="9">
    <source>
        <dbReference type="SAM" id="Phobius"/>
    </source>
</evidence>
<dbReference type="Gene3D" id="1.20.1420.30">
    <property type="entry name" value="NCX, central ion-binding region"/>
    <property type="match status" value="2"/>
</dbReference>
<dbReference type="EMBL" id="CAWUHC010000014">
    <property type="protein sequence ID" value="CAK7215336.1"/>
    <property type="molecule type" value="Genomic_DNA"/>
</dbReference>
<organism evidence="11 12">
    <name type="scientific">Sporothrix bragantina</name>
    <dbReference type="NCBI Taxonomy" id="671064"/>
    <lineage>
        <taxon>Eukaryota</taxon>
        <taxon>Fungi</taxon>
        <taxon>Dikarya</taxon>
        <taxon>Ascomycota</taxon>
        <taxon>Pezizomycotina</taxon>
        <taxon>Sordariomycetes</taxon>
        <taxon>Sordariomycetidae</taxon>
        <taxon>Ophiostomatales</taxon>
        <taxon>Ophiostomataceae</taxon>
        <taxon>Sporothrix</taxon>
    </lineage>
</organism>
<dbReference type="Proteomes" id="UP001642406">
    <property type="component" value="Unassembled WGS sequence"/>
</dbReference>
<feature type="transmembrane region" description="Helical" evidence="9">
    <location>
        <begin position="312"/>
        <end position="335"/>
    </location>
</feature>
<feature type="region of interest" description="Disordered" evidence="8">
    <location>
        <begin position="418"/>
        <end position="564"/>
    </location>
</feature>
<feature type="transmembrane region" description="Helical" evidence="9">
    <location>
        <begin position="280"/>
        <end position="300"/>
    </location>
</feature>
<evidence type="ECO:0000313" key="12">
    <source>
        <dbReference type="Proteomes" id="UP001642406"/>
    </source>
</evidence>
<proteinExistence type="inferred from homology"/>
<comment type="similarity">
    <text evidence="2">Belongs to the Ca(2+):cation antiporter (CaCA) (TC 2.A.19) family.</text>
</comment>
<accession>A0ABP0B724</accession>
<sequence length="922" mass="98803">MAHSSRRVPPGVDASRTALSESNLLHYEQQQQQLKQQSKKTEQTESPQENSYKDNNNNNNNGGPSVQQPVNGSGSGSNTGVSSPGDNTTAAVSPASTSSAPLQEAWPGPVLEDARVSGGSGKEKEKEANAPPYLTSPVTHPVTNNTTNTANRTNNTPAVTNNANPVDPPKDDFTAVDLGQTTTETTETAAGTSTETEATASKGKQLVDLVVSFFVTSKKILFYSWLNVFLVFVPAGIIVGALHGMPPAVVFSINAIAIIPLAGLLGFATETVAYRMGDSIGALLNITFGNAVELIIFMYVPPDEIRIVQASLLGSILANLLLILGMSFLLGGLRFREQIYNSTVTQMSACLLSLSVISLVLPTAFHASFRSAEQADRESLKISRGTSVILLMVYGIYLLFQLKSHAYMYESTPQHIIDEESTPGPAAGWLDSSSSDDSSSSSSDSDTSGHSRDTMKKRMRRVIRGGRRRKSSVASLDTADSLFAGTTRSPSFSTATAGGNDDSIPMEEASTRPSLFSRVTPDFNEEAIDEDDTVPRRHKKRHHKRSLRRYRKGRRKSGHLHADQDLNMDDTILETAEGAPQVVTASGLAYPVLVNNNRSTGTIFLTEPVGNGFMKDVSPAVYASGEPRRVDFAIADLNNGAHTVDEFGNPTGSAAAELASARRAFNLRAMSSLRPVAKSLAPTVFTQPVGAPPLETANSGPIPRIRYGIRHTNSLPDPLSQQYHFRPPGAMLPSQIPPGGFRLKPTANLHGDDDSNDLRATMSRKAAILLLLITTGLVAACAEFMVSSINGLVATSSVGEVFIGLIILPIVGNAAEHVTAVMVAMKNKMDLAIGVAVGSSIQIALFMTPLVVILGWIIGRDMTLYFTLFETVCLFVSAFIVNFLVLDGRSNYLEGALLCTTYVIISLVAFFYPKPEDASSWG</sequence>
<feature type="compositionally biased region" description="Basic residues" evidence="8">
    <location>
        <begin position="457"/>
        <end position="471"/>
    </location>
</feature>
<dbReference type="PANTHER" id="PTHR31503:SF18">
    <property type="entry name" value="CA(2+)_H(+) EXCHANGER, PUTATIVE (EUROFUNG)-RELATED"/>
    <property type="match status" value="1"/>
</dbReference>
<feature type="compositionally biased region" description="Low complexity" evidence="8">
    <location>
        <begin position="135"/>
        <end position="165"/>
    </location>
</feature>
<evidence type="ECO:0000256" key="6">
    <source>
        <dbReference type="ARBA" id="ARBA00023065"/>
    </source>
</evidence>
<feature type="compositionally biased region" description="Basic and acidic residues" evidence="8">
    <location>
        <begin position="447"/>
        <end position="456"/>
    </location>
</feature>
<feature type="transmembrane region" description="Helical" evidence="9">
    <location>
        <begin position="248"/>
        <end position="268"/>
    </location>
</feature>
<feature type="transmembrane region" description="Helical" evidence="9">
    <location>
        <begin position="347"/>
        <end position="369"/>
    </location>
</feature>
<feature type="transmembrane region" description="Helical" evidence="9">
    <location>
        <begin position="766"/>
        <end position="789"/>
    </location>
</feature>
<keyword evidence="4 9" id="KW-0812">Transmembrane</keyword>
<evidence type="ECO:0000256" key="8">
    <source>
        <dbReference type="SAM" id="MobiDB-lite"/>
    </source>
</evidence>
<keyword evidence="5 9" id="KW-1133">Transmembrane helix</keyword>
<feature type="compositionally biased region" description="Acidic residues" evidence="8">
    <location>
        <begin position="523"/>
        <end position="532"/>
    </location>
</feature>
<feature type="transmembrane region" description="Helical" evidence="9">
    <location>
        <begin position="864"/>
        <end position="885"/>
    </location>
</feature>
<feature type="transmembrane region" description="Helical" evidence="9">
    <location>
        <begin position="801"/>
        <end position="824"/>
    </location>
</feature>
<evidence type="ECO:0000256" key="3">
    <source>
        <dbReference type="ARBA" id="ARBA00022448"/>
    </source>
</evidence>
<evidence type="ECO:0000259" key="10">
    <source>
        <dbReference type="Pfam" id="PF01699"/>
    </source>
</evidence>
<evidence type="ECO:0000256" key="1">
    <source>
        <dbReference type="ARBA" id="ARBA00004127"/>
    </source>
</evidence>
<reference evidence="11 12" key="1">
    <citation type="submission" date="2024-01" db="EMBL/GenBank/DDBJ databases">
        <authorList>
            <person name="Allen C."/>
            <person name="Tagirdzhanova G."/>
        </authorList>
    </citation>
    <scope>NUCLEOTIDE SEQUENCE [LARGE SCALE GENOMIC DNA]</scope>
</reference>
<dbReference type="PANTHER" id="PTHR31503">
    <property type="entry name" value="VACUOLAR CALCIUM ION TRANSPORTER"/>
    <property type="match status" value="1"/>
</dbReference>
<feature type="compositionally biased region" description="Low complexity" evidence="8">
    <location>
        <begin position="69"/>
        <end position="101"/>
    </location>
</feature>
<evidence type="ECO:0000256" key="7">
    <source>
        <dbReference type="ARBA" id="ARBA00023136"/>
    </source>
</evidence>
<feature type="transmembrane region" description="Helical" evidence="9">
    <location>
        <begin position="381"/>
        <end position="400"/>
    </location>
</feature>
<dbReference type="InterPro" id="IPR004713">
    <property type="entry name" value="CaH_exchang"/>
</dbReference>
<feature type="compositionally biased region" description="Low complexity" evidence="8">
    <location>
        <begin position="431"/>
        <end position="446"/>
    </location>
</feature>